<dbReference type="GeneTree" id="ENSGT00940000158140"/>
<dbReference type="PANTHER" id="PTHR11949:SF53">
    <property type="entry name" value="IRF TRYPTOPHAN PENTAD REPEAT DOMAIN-CONTAINING PROTEIN"/>
    <property type="match status" value="1"/>
</dbReference>
<keyword evidence="6" id="KW-0539">Nucleus</keyword>
<dbReference type="AlphaFoldDB" id="A0A8C4QX61"/>
<protein>
    <recommendedName>
        <fullName evidence="7">IRF tryptophan pentad repeat domain-containing protein</fullName>
    </recommendedName>
</protein>
<keyword evidence="2" id="KW-0805">Transcription regulation</keyword>
<evidence type="ECO:0000313" key="8">
    <source>
        <dbReference type="Ensembl" id="ENSEBUP00000020601.1"/>
    </source>
</evidence>
<evidence type="ECO:0000256" key="4">
    <source>
        <dbReference type="ARBA" id="ARBA00023159"/>
    </source>
</evidence>
<dbReference type="SMART" id="SM01243">
    <property type="entry name" value="IRF-3"/>
    <property type="match status" value="1"/>
</dbReference>
<dbReference type="GO" id="GO:0002376">
    <property type="term" value="P:immune system process"/>
    <property type="evidence" value="ECO:0007669"/>
    <property type="project" value="TreeGrafter"/>
</dbReference>
<dbReference type="GO" id="GO:0045944">
    <property type="term" value="P:positive regulation of transcription by RNA polymerase II"/>
    <property type="evidence" value="ECO:0007669"/>
    <property type="project" value="UniProtKB-ARBA"/>
</dbReference>
<dbReference type="SMART" id="SM00348">
    <property type="entry name" value="IRF"/>
    <property type="match status" value="1"/>
</dbReference>
<dbReference type="PANTHER" id="PTHR11949">
    <property type="entry name" value="INTERFERON REGULATORY FACTOR"/>
    <property type="match status" value="1"/>
</dbReference>
<evidence type="ECO:0000313" key="9">
    <source>
        <dbReference type="Proteomes" id="UP000694388"/>
    </source>
</evidence>
<keyword evidence="5" id="KW-0804">Transcription</keyword>
<dbReference type="GO" id="GO:0005634">
    <property type="term" value="C:nucleus"/>
    <property type="evidence" value="ECO:0007669"/>
    <property type="project" value="UniProtKB-SubCell"/>
</dbReference>
<dbReference type="InterPro" id="IPR036390">
    <property type="entry name" value="WH_DNA-bd_sf"/>
</dbReference>
<evidence type="ECO:0000256" key="6">
    <source>
        <dbReference type="ARBA" id="ARBA00023242"/>
    </source>
</evidence>
<reference evidence="8" key="2">
    <citation type="submission" date="2025-09" db="UniProtKB">
        <authorList>
            <consortium name="Ensembl"/>
        </authorList>
    </citation>
    <scope>IDENTIFICATION</scope>
</reference>
<dbReference type="Ensembl" id="ENSEBUT00000021177.1">
    <property type="protein sequence ID" value="ENSEBUP00000020601.1"/>
    <property type="gene ID" value="ENSEBUG00000012750.1"/>
</dbReference>
<sequence>MFSQRLVTCLFGAQVESGKYPGLVWDDLSHSMFRIPWKHAGKQNYNQGDGAIFKAWAVYRGRFHEGADQADPPGWKTRLRCALNKSPELCEVTSRSQMDISHPYKVYHIVASLNGTQTHNDHVLLVQLIVRLAGALWYLIVYMFHCFTLDCFYLPTPHPPSPAPCPAPSPQPSSTSLCPSDESHYLFLFLAGHWLDVTVAYRGRPLLLERVYAPHGFRLLPPGSTTTVASNGPKLIPLPSVDNLTTPRLRESAETLVRFVTGGVNVWLKNGSARDCLPTVLALRHCRAQVFFAGGIGLSSQPGQATKLQRGVETTIFDPHVFQQSEEGIIALGCLDVSYVWQFISANALFDSRKQNSKSLPSFRDNFLGDFH</sequence>
<evidence type="ECO:0000259" key="7">
    <source>
        <dbReference type="PROSITE" id="PS51507"/>
    </source>
</evidence>
<dbReference type="FunFam" id="1.10.10.10:FF:000041">
    <property type="entry name" value="Interferon regulatory factor 4"/>
    <property type="match status" value="1"/>
</dbReference>
<keyword evidence="9" id="KW-1185">Reference proteome</keyword>
<accession>A0A8C4QX61</accession>
<dbReference type="Pfam" id="PF10401">
    <property type="entry name" value="IRF-3"/>
    <property type="match status" value="1"/>
</dbReference>
<dbReference type="Proteomes" id="UP000694388">
    <property type="component" value="Unplaced"/>
</dbReference>
<evidence type="ECO:0000256" key="2">
    <source>
        <dbReference type="ARBA" id="ARBA00023015"/>
    </source>
</evidence>
<name>A0A8C4QX61_EPTBU</name>
<evidence type="ECO:0000256" key="5">
    <source>
        <dbReference type="ARBA" id="ARBA00023163"/>
    </source>
</evidence>
<keyword evidence="3" id="KW-0238">DNA-binding</keyword>
<dbReference type="Gene3D" id="2.60.200.10">
    <property type="match status" value="1"/>
</dbReference>
<dbReference type="SUPFAM" id="SSF46785">
    <property type="entry name" value="Winged helix' DNA-binding domain"/>
    <property type="match status" value="1"/>
</dbReference>
<evidence type="ECO:0000256" key="1">
    <source>
        <dbReference type="ARBA" id="ARBA00004123"/>
    </source>
</evidence>
<dbReference type="InterPro" id="IPR019817">
    <property type="entry name" value="Interferon_reg_fac_CS"/>
</dbReference>
<dbReference type="PROSITE" id="PS51507">
    <property type="entry name" value="IRF_2"/>
    <property type="match status" value="1"/>
</dbReference>
<feature type="domain" description="IRF tryptophan pentad repeat" evidence="7">
    <location>
        <begin position="4"/>
        <end position="111"/>
    </location>
</feature>
<dbReference type="SUPFAM" id="SSF49879">
    <property type="entry name" value="SMAD/FHA domain"/>
    <property type="match status" value="1"/>
</dbReference>
<keyword evidence="4" id="KW-0010">Activator</keyword>
<evidence type="ECO:0000256" key="3">
    <source>
        <dbReference type="ARBA" id="ARBA00023125"/>
    </source>
</evidence>
<dbReference type="InterPro" id="IPR001346">
    <property type="entry name" value="Interferon_reg_fact_DNA-bd_dom"/>
</dbReference>
<dbReference type="InterPro" id="IPR017855">
    <property type="entry name" value="SMAD-like_dom_sf"/>
</dbReference>
<comment type="subcellular location">
    <subcellularLocation>
        <location evidence="1">Nucleus</location>
    </subcellularLocation>
</comment>
<dbReference type="InterPro" id="IPR036388">
    <property type="entry name" value="WH-like_DNA-bd_sf"/>
</dbReference>
<dbReference type="Gene3D" id="1.10.10.10">
    <property type="entry name" value="Winged helix-like DNA-binding domain superfamily/Winged helix DNA-binding domain"/>
    <property type="match status" value="1"/>
</dbReference>
<dbReference type="PRINTS" id="PR00267">
    <property type="entry name" value="INTFRNREGFCT"/>
</dbReference>
<organism evidence="8 9">
    <name type="scientific">Eptatretus burgeri</name>
    <name type="common">Inshore hagfish</name>
    <dbReference type="NCBI Taxonomy" id="7764"/>
    <lineage>
        <taxon>Eukaryota</taxon>
        <taxon>Metazoa</taxon>
        <taxon>Chordata</taxon>
        <taxon>Craniata</taxon>
        <taxon>Vertebrata</taxon>
        <taxon>Cyclostomata</taxon>
        <taxon>Myxini</taxon>
        <taxon>Myxiniformes</taxon>
        <taxon>Myxinidae</taxon>
        <taxon>Eptatretinae</taxon>
        <taxon>Eptatretus</taxon>
    </lineage>
</organism>
<reference evidence="8" key="1">
    <citation type="submission" date="2025-08" db="UniProtKB">
        <authorList>
            <consortium name="Ensembl"/>
        </authorList>
    </citation>
    <scope>IDENTIFICATION</scope>
</reference>
<dbReference type="InterPro" id="IPR019471">
    <property type="entry name" value="Interferon_reg_factor-3"/>
</dbReference>
<dbReference type="InterPro" id="IPR008984">
    <property type="entry name" value="SMAD_FHA_dom_sf"/>
</dbReference>
<dbReference type="PROSITE" id="PS00601">
    <property type="entry name" value="IRF_1"/>
    <property type="match status" value="1"/>
</dbReference>
<dbReference type="GO" id="GO:0000978">
    <property type="term" value="F:RNA polymerase II cis-regulatory region sequence-specific DNA binding"/>
    <property type="evidence" value="ECO:0007669"/>
    <property type="project" value="TreeGrafter"/>
</dbReference>
<dbReference type="CDD" id="cd00103">
    <property type="entry name" value="IRF"/>
    <property type="match status" value="1"/>
</dbReference>
<dbReference type="GO" id="GO:0000981">
    <property type="term" value="F:DNA-binding transcription factor activity, RNA polymerase II-specific"/>
    <property type="evidence" value="ECO:0007669"/>
    <property type="project" value="TreeGrafter"/>
</dbReference>
<dbReference type="Pfam" id="PF00605">
    <property type="entry name" value="IRF"/>
    <property type="match status" value="1"/>
</dbReference>
<proteinExistence type="predicted"/>